<feature type="transmembrane region" description="Helical" evidence="1">
    <location>
        <begin position="20"/>
        <end position="40"/>
    </location>
</feature>
<keyword evidence="1" id="KW-0812">Transmembrane</keyword>
<reference evidence="2" key="1">
    <citation type="submission" date="2020-01" db="EMBL/GenBank/DDBJ databases">
        <authorList>
            <person name="Meier V. D."/>
            <person name="Meier V D."/>
        </authorList>
    </citation>
    <scope>NUCLEOTIDE SEQUENCE</scope>
    <source>
        <strain evidence="2">HLG_WM_MAG_07</strain>
    </source>
</reference>
<organism evidence="2">
    <name type="scientific">uncultured Thiotrichaceae bacterium</name>
    <dbReference type="NCBI Taxonomy" id="298394"/>
    <lineage>
        <taxon>Bacteria</taxon>
        <taxon>Pseudomonadati</taxon>
        <taxon>Pseudomonadota</taxon>
        <taxon>Gammaproteobacteria</taxon>
        <taxon>Thiotrichales</taxon>
        <taxon>Thiotrichaceae</taxon>
        <taxon>environmental samples</taxon>
    </lineage>
</organism>
<feature type="non-terminal residue" evidence="2">
    <location>
        <position position="260"/>
    </location>
</feature>
<proteinExistence type="predicted"/>
<gene>
    <name evidence="2" type="ORF">HELGO_WM31879</name>
</gene>
<keyword evidence="1" id="KW-1133">Transmembrane helix</keyword>
<name>A0A6S6SGV4_9GAMM</name>
<keyword evidence="1" id="KW-0472">Membrane</keyword>
<dbReference type="AlphaFoldDB" id="A0A6S6SGV4"/>
<protein>
    <submittedName>
        <fullName evidence="2">Uncharacterized protein</fullName>
    </submittedName>
</protein>
<evidence type="ECO:0000313" key="2">
    <source>
        <dbReference type="EMBL" id="CAA6805388.1"/>
    </source>
</evidence>
<evidence type="ECO:0000256" key="1">
    <source>
        <dbReference type="SAM" id="Phobius"/>
    </source>
</evidence>
<dbReference type="EMBL" id="CACVAY010000026">
    <property type="protein sequence ID" value="CAA6805388.1"/>
    <property type="molecule type" value="Genomic_DNA"/>
</dbReference>
<accession>A0A6S6SGV4</accession>
<sequence>MKNNGSIHNKRNRELKQMEVFLVAAVFILITAIILIIHTMQREQEFNAHNTDFQKAIVHGAAYAVDQHLQSKNKSLRLFLDEYSAQVFRLNRFPGDERAADDIKVRLQQRFDDFFTFTITDKMGEPSLTDIDSLVGEACRIDLHNYSRTVTRDSKQVKNEVFIHPQPYNYHYDIMAPVYEHGKEPRIFFSSFYLKKIVDILRTHEVPGHNLMLVRQSKPEVIEVTREGARDVLTRERELSKEELKRITVYENIQGSDWRL</sequence>